<dbReference type="AlphaFoldDB" id="A0A0C2TKU1"/>
<accession>A0A0C2TKU1</accession>
<evidence type="ECO:0000313" key="1">
    <source>
        <dbReference type="EMBL" id="KIL67664.1"/>
    </source>
</evidence>
<sequence>MLLLPGHEPLCRLIRADYDHLIFDLRFLVFPSSELTFNVVFYAAVTTLRKHGFGALRVHDAQGCCSWTRKFESTCTVSQTYHHIDMTRNYFTPTSGYQHLL</sequence>
<name>A0A0C2TKU1_AMAMK</name>
<gene>
    <name evidence="1" type="ORF">M378DRAFT_159494</name>
</gene>
<dbReference type="EMBL" id="KN818231">
    <property type="protein sequence ID" value="KIL67664.1"/>
    <property type="molecule type" value="Genomic_DNA"/>
</dbReference>
<dbReference type="HOGENOM" id="CLU_2290950_0_0_1"/>
<reference evidence="1 2" key="1">
    <citation type="submission" date="2014-04" db="EMBL/GenBank/DDBJ databases">
        <title>Evolutionary Origins and Diversification of the Mycorrhizal Mutualists.</title>
        <authorList>
            <consortium name="DOE Joint Genome Institute"/>
            <consortium name="Mycorrhizal Genomics Consortium"/>
            <person name="Kohler A."/>
            <person name="Kuo A."/>
            <person name="Nagy L.G."/>
            <person name="Floudas D."/>
            <person name="Copeland A."/>
            <person name="Barry K.W."/>
            <person name="Cichocki N."/>
            <person name="Veneault-Fourrey C."/>
            <person name="LaButti K."/>
            <person name="Lindquist E.A."/>
            <person name="Lipzen A."/>
            <person name="Lundell T."/>
            <person name="Morin E."/>
            <person name="Murat C."/>
            <person name="Riley R."/>
            <person name="Ohm R."/>
            <person name="Sun H."/>
            <person name="Tunlid A."/>
            <person name="Henrissat B."/>
            <person name="Grigoriev I.V."/>
            <person name="Hibbett D.S."/>
            <person name="Martin F."/>
        </authorList>
    </citation>
    <scope>NUCLEOTIDE SEQUENCE [LARGE SCALE GENOMIC DNA]</scope>
    <source>
        <strain evidence="1 2">Koide BX008</strain>
    </source>
</reference>
<dbReference type="Proteomes" id="UP000054549">
    <property type="component" value="Unassembled WGS sequence"/>
</dbReference>
<protein>
    <submittedName>
        <fullName evidence="1">Uncharacterized protein</fullName>
    </submittedName>
</protein>
<evidence type="ECO:0000313" key="2">
    <source>
        <dbReference type="Proteomes" id="UP000054549"/>
    </source>
</evidence>
<organism evidence="1 2">
    <name type="scientific">Amanita muscaria (strain Koide BX008)</name>
    <dbReference type="NCBI Taxonomy" id="946122"/>
    <lineage>
        <taxon>Eukaryota</taxon>
        <taxon>Fungi</taxon>
        <taxon>Dikarya</taxon>
        <taxon>Basidiomycota</taxon>
        <taxon>Agaricomycotina</taxon>
        <taxon>Agaricomycetes</taxon>
        <taxon>Agaricomycetidae</taxon>
        <taxon>Agaricales</taxon>
        <taxon>Pluteineae</taxon>
        <taxon>Amanitaceae</taxon>
        <taxon>Amanita</taxon>
    </lineage>
</organism>
<dbReference type="InParanoid" id="A0A0C2TKU1"/>
<keyword evidence="2" id="KW-1185">Reference proteome</keyword>
<proteinExistence type="predicted"/>